<keyword evidence="4" id="KW-0547">Nucleotide-binding</keyword>
<feature type="signal peptide" evidence="11">
    <location>
        <begin position="1"/>
        <end position="22"/>
    </location>
</feature>
<dbReference type="InterPro" id="IPR039421">
    <property type="entry name" value="Type_1_exporter"/>
</dbReference>
<dbReference type="Proteomes" id="UP000028504">
    <property type="component" value="Chromosome"/>
</dbReference>
<dbReference type="SMART" id="SM00382">
    <property type="entry name" value="AAA"/>
    <property type="match status" value="1"/>
</dbReference>
<dbReference type="PROSITE" id="PS50929">
    <property type="entry name" value="ABC_TM1F"/>
    <property type="match status" value="1"/>
</dbReference>
<evidence type="ECO:0000313" key="14">
    <source>
        <dbReference type="EMBL" id="AIG64146.1"/>
    </source>
</evidence>
<evidence type="ECO:0000256" key="4">
    <source>
        <dbReference type="ARBA" id="ARBA00022741"/>
    </source>
</evidence>
<accession>A0ABM5QMV1</accession>
<comment type="subcellular location">
    <subcellularLocation>
        <location evidence="1">Cell inner membrane</location>
        <topology evidence="1">Multi-pass membrane protein</topology>
    </subcellularLocation>
</comment>
<evidence type="ECO:0000313" key="15">
    <source>
        <dbReference type="Proteomes" id="UP000028504"/>
    </source>
</evidence>
<evidence type="ECO:0000256" key="1">
    <source>
        <dbReference type="ARBA" id="ARBA00004429"/>
    </source>
</evidence>
<keyword evidence="5" id="KW-0067">ATP-binding</keyword>
<protein>
    <recommendedName>
        <fullName evidence="16">ABC transporter ATP-binding protein</fullName>
    </recommendedName>
</protein>
<dbReference type="PANTHER" id="PTHR24221">
    <property type="entry name" value="ATP-BINDING CASSETTE SUB-FAMILY B"/>
    <property type="match status" value="1"/>
</dbReference>
<feature type="transmembrane region" description="Helical" evidence="10">
    <location>
        <begin position="48"/>
        <end position="69"/>
    </location>
</feature>
<keyword evidence="6" id="KW-1278">Translocase</keyword>
<evidence type="ECO:0000256" key="7">
    <source>
        <dbReference type="ARBA" id="ARBA00022989"/>
    </source>
</evidence>
<evidence type="ECO:0000256" key="10">
    <source>
        <dbReference type="SAM" id="Phobius"/>
    </source>
</evidence>
<dbReference type="InterPro" id="IPR003593">
    <property type="entry name" value="AAA+_ATPase"/>
</dbReference>
<dbReference type="Gene3D" id="1.20.1560.10">
    <property type="entry name" value="ABC transporter type 1, transmembrane domain"/>
    <property type="match status" value="1"/>
</dbReference>
<feature type="transmembrane region" description="Helical" evidence="10">
    <location>
        <begin position="150"/>
        <end position="171"/>
    </location>
</feature>
<keyword evidence="15" id="KW-1185">Reference proteome</keyword>
<keyword evidence="3 10" id="KW-0812">Transmembrane</keyword>
<comment type="similarity">
    <text evidence="9">Belongs to the ABC transporter superfamily. Siderophore-Fe(3+) uptake transporter (SIUT) (TC 3.A.1.21) family.</text>
</comment>
<proteinExistence type="inferred from homology"/>
<feature type="domain" description="ABC transporter" evidence="12">
    <location>
        <begin position="313"/>
        <end position="509"/>
    </location>
</feature>
<dbReference type="InterPro" id="IPR003439">
    <property type="entry name" value="ABC_transporter-like_ATP-bd"/>
</dbReference>
<evidence type="ECO:0000259" key="12">
    <source>
        <dbReference type="PROSITE" id="PS50893"/>
    </source>
</evidence>
<dbReference type="InterPro" id="IPR011527">
    <property type="entry name" value="ABC1_TM_dom"/>
</dbReference>
<evidence type="ECO:0000256" key="11">
    <source>
        <dbReference type="SAM" id="SignalP"/>
    </source>
</evidence>
<dbReference type="PROSITE" id="PS50893">
    <property type="entry name" value="ABC_TRANSPORTER_2"/>
    <property type="match status" value="1"/>
</dbReference>
<evidence type="ECO:0000259" key="13">
    <source>
        <dbReference type="PROSITE" id="PS50929"/>
    </source>
</evidence>
<feature type="transmembrane region" description="Helical" evidence="10">
    <location>
        <begin position="122"/>
        <end position="144"/>
    </location>
</feature>
<sequence>MIRRLLSLAATAWLPLSASTLARIASQCAKAGLIVLPAWALTTADTPGLGPVASAMIVLALAGAGLRWAEQVTGHAAAFRLLAAMRIRIFEALAARGTAPKTAAGGRLMAVATRDINQVEVFFAHTLAPTITAAVATIAALIWVSLDPALSGAGTAIVLGCLALAWCLPAIRRTGREGAIRGEIAQQFSEDSRGRLEIASLSAAPARLAHLARLEDALDRDVAATGWAGGVRSALSYLWPWVGGFALWWTTGGLVQAAVLVAAGPVFQALEGFARSLPQALSSARRYFTELDQPVQIAEPAHPAELPDGPLSVEFEQVSLGYGSREAVAGLSARVPAGGRLGIVGPSGSGKSTLADALVRLIEPSSGAIRLGGVNIADLATTALRRDVGLIEQTATILPGSVLENLRLGNETLSEEDARWALQMAHTQEIRLDANAQQLSGGQQQRVGIARVLARRPRVLILDEATSHQDAIGQQELTDMLAGLRSVTVIVIAHRREALARVDQVLELAPR</sequence>
<dbReference type="PANTHER" id="PTHR24221:SF654">
    <property type="entry name" value="ATP-BINDING CASSETTE SUB-FAMILY B MEMBER 6"/>
    <property type="match status" value="1"/>
</dbReference>
<name>A0ABM5QMV1_9CORY</name>
<evidence type="ECO:0000256" key="8">
    <source>
        <dbReference type="ARBA" id="ARBA00023136"/>
    </source>
</evidence>
<evidence type="ECO:0000256" key="5">
    <source>
        <dbReference type="ARBA" id="ARBA00022840"/>
    </source>
</evidence>
<evidence type="ECO:0008006" key="16">
    <source>
        <dbReference type="Google" id="ProtNLM"/>
    </source>
</evidence>
<organism evidence="14 15">
    <name type="scientific">Corynebacterium atypicum</name>
    <dbReference type="NCBI Taxonomy" id="191610"/>
    <lineage>
        <taxon>Bacteria</taxon>
        <taxon>Bacillati</taxon>
        <taxon>Actinomycetota</taxon>
        <taxon>Actinomycetes</taxon>
        <taxon>Mycobacteriales</taxon>
        <taxon>Corynebacteriaceae</taxon>
        <taxon>Corynebacterium</taxon>
    </lineage>
</organism>
<keyword evidence="2" id="KW-0997">Cell inner membrane</keyword>
<reference evidence="14 15" key="1">
    <citation type="submission" date="2014-07" db="EMBL/GenBank/DDBJ databases">
        <title>Complete genome sequence of Corynebacterium atypicum DSM 44849: identifiction of the mycolic acid biosynthesis genes.</title>
        <authorList>
            <person name="Tippelt A."/>
            <person name="Mollmann S."/>
            <person name="Albersmeier A."/>
            <person name="Jaenicke S."/>
            <person name="Ruckert C."/>
            <person name="Tauch A."/>
        </authorList>
    </citation>
    <scope>NUCLEOTIDE SEQUENCE [LARGE SCALE GENOMIC DNA]</scope>
    <source>
        <strain evidence="14 15">R2070</strain>
    </source>
</reference>
<feature type="domain" description="ABC transmembrane type-1" evidence="13">
    <location>
        <begin position="40"/>
        <end position="286"/>
    </location>
</feature>
<evidence type="ECO:0000256" key="9">
    <source>
        <dbReference type="ARBA" id="ARBA00023455"/>
    </source>
</evidence>
<dbReference type="InterPro" id="IPR036640">
    <property type="entry name" value="ABC1_TM_sf"/>
</dbReference>
<evidence type="ECO:0000256" key="2">
    <source>
        <dbReference type="ARBA" id="ARBA00022519"/>
    </source>
</evidence>
<dbReference type="SUPFAM" id="SSF52540">
    <property type="entry name" value="P-loop containing nucleoside triphosphate hydrolases"/>
    <property type="match status" value="1"/>
</dbReference>
<dbReference type="PROSITE" id="PS00211">
    <property type="entry name" value="ABC_TRANSPORTER_1"/>
    <property type="match status" value="1"/>
</dbReference>
<dbReference type="EMBL" id="CP008944">
    <property type="protein sequence ID" value="AIG64146.1"/>
    <property type="molecule type" value="Genomic_DNA"/>
</dbReference>
<dbReference type="RefSeq" id="WP_038605505.1">
    <property type="nucleotide sequence ID" value="NZ_CP008944.1"/>
</dbReference>
<keyword evidence="2" id="KW-1003">Cell membrane</keyword>
<keyword evidence="7 10" id="KW-1133">Transmembrane helix</keyword>
<dbReference type="InterPro" id="IPR017871">
    <property type="entry name" value="ABC_transporter-like_CS"/>
</dbReference>
<dbReference type="Pfam" id="PF00005">
    <property type="entry name" value="ABC_tran"/>
    <property type="match status" value="1"/>
</dbReference>
<dbReference type="SUPFAM" id="SSF90123">
    <property type="entry name" value="ABC transporter transmembrane region"/>
    <property type="match status" value="1"/>
</dbReference>
<gene>
    <name evidence="14" type="ORF">CATYP_05355</name>
</gene>
<dbReference type="Gene3D" id="3.40.50.300">
    <property type="entry name" value="P-loop containing nucleotide triphosphate hydrolases"/>
    <property type="match status" value="1"/>
</dbReference>
<keyword evidence="8 10" id="KW-0472">Membrane</keyword>
<evidence type="ECO:0000256" key="6">
    <source>
        <dbReference type="ARBA" id="ARBA00022967"/>
    </source>
</evidence>
<keyword evidence="11" id="KW-0732">Signal</keyword>
<dbReference type="CDD" id="cd03228">
    <property type="entry name" value="ABCC_MRP_Like"/>
    <property type="match status" value="1"/>
</dbReference>
<evidence type="ECO:0000256" key="3">
    <source>
        <dbReference type="ARBA" id="ARBA00022692"/>
    </source>
</evidence>
<dbReference type="InterPro" id="IPR027417">
    <property type="entry name" value="P-loop_NTPase"/>
</dbReference>
<feature type="chain" id="PRO_5046175451" description="ABC transporter ATP-binding protein" evidence="11">
    <location>
        <begin position="23"/>
        <end position="511"/>
    </location>
</feature>